<keyword evidence="2" id="KW-1185">Reference proteome</keyword>
<evidence type="ECO:0000313" key="2">
    <source>
        <dbReference type="Proteomes" id="UP000886998"/>
    </source>
</evidence>
<gene>
    <name evidence="1" type="ORF">TNIN_483231</name>
</gene>
<name>A0A8X6JEV1_9ARAC</name>
<dbReference type="Proteomes" id="UP000886998">
    <property type="component" value="Unassembled WGS sequence"/>
</dbReference>
<proteinExistence type="predicted"/>
<organism evidence="1 2">
    <name type="scientific">Trichonephila inaurata madagascariensis</name>
    <dbReference type="NCBI Taxonomy" id="2747483"/>
    <lineage>
        <taxon>Eukaryota</taxon>
        <taxon>Metazoa</taxon>
        <taxon>Ecdysozoa</taxon>
        <taxon>Arthropoda</taxon>
        <taxon>Chelicerata</taxon>
        <taxon>Arachnida</taxon>
        <taxon>Araneae</taxon>
        <taxon>Araneomorphae</taxon>
        <taxon>Entelegynae</taxon>
        <taxon>Araneoidea</taxon>
        <taxon>Nephilidae</taxon>
        <taxon>Trichonephila</taxon>
        <taxon>Trichonephila inaurata</taxon>
    </lineage>
</organism>
<reference evidence="1" key="1">
    <citation type="submission" date="2020-08" db="EMBL/GenBank/DDBJ databases">
        <title>Multicomponent nature underlies the extraordinary mechanical properties of spider dragline silk.</title>
        <authorList>
            <person name="Kono N."/>
            <person name="Nakamura H."/>
            <person name="Mori M."/>
            <person name="Yoshida Y."/>
            <person name="Ohtoshi R."/>
            <person name="Malay A.D."/>
            <person name="Moran D.A.P."/>
            <person name="Tomita M."/>
            <person name="Numata K."/>
            <person name="Arakawa K."/>
        </authorList>
    </citation>
    <scope>NUCLEOTIDE SEQUENCE</scope>
</reference>
<protein>
    <submittedName>
        <fullName evidence="1">Uncharacterized protein</fullName>
    </submittedName>
</protein>
<dbReference type="EMBL" id="BMAV01028078">
    <property type="protein sequence ID" value="GFS64882.1"/>
    <property type="molecule type" value="Genomic_DNA"/>
</dbReference>
<evidence type="ECO:0000313" key="1">
    <source>
        <dbReference type="EMBL" id="GFS64882.1"/>
    </source>
</evidence>
<accession>A0A8X6JEV1</accession>
<sequence>MQSFDMYRVWVFCCPDAKIRAIHLSIKMRGFRPSTVCSIAINHRGDFARFSSKGFGVWVVPIWKRLNLIRVEIQHFMHDMSDCGVEYIKGT</sequence>
<dbReference type="AlphaFoldDB" id="A0A8X6JEV1"/>
<comment type="caution">
    <text evidence="1">The sequence shown here is derived from an EMBL/GenBank/DDBJ whole genome shotgun (WGS) entry which is preliminary data.</text>
</comment>